<evidence type="ECO:0000313" key="4">
    <source>
        <dbReference type="Proteomes" id="UP000642748"/>
    </source>
</evidence>
<feature type="transmembrane region" description="Helical" evidence="2">
    <location>
        <begin position="43"/>
        <end position="65"/>
    </location>
</feature>
<feature type="compositionally biased region" description="Polar residues" evidence="1">
    <location>
        <begin position="69"/>
        <end position="85"/>
    </location>
</feature>
<feature type="region of interest" description="Disordered" evidence="1">
    <location>
        <begin position="1"/>
        <end position="35"/>
    </location>
</feature>
<comment type="caution">
    <text evidence="3">The sequence shown here is derived from an EMBL/GenBank/DDBJ whole genome shotgun (WGS) entry which is preliminary data.</text>
</comment>
<accession>A0A8J3QUM1</accession>
<gene>
    <name evidence="3" type="ORF">Raf01_49730</name>
</gene>
<sequence length="173" mass="17908">MSTYGSPQDGGQNPYHNPGPPGYPPMATPPMAAPPEKRNRKPLIIGIVIGVLVLCCGGGTVAALVNKSDTSSQAGGTSADSSPSQGDAAKPSPTDETIHGDLDKLNKGDCLVYYGSLVVKASCDTKGALKVLLKVKGTTSEDACADTDYTETLYEDDPLVNSEDFVLCVESLS</sequence>
<proteinExistence type="predicted"/>
<protein>
    <submittedName>
        <fullName evidence="3">Uncharacterized protein</fullName>
    </submittedName>
</protein>
<keyword evidence="2" id="KW-0472">Membrane</keyword>
<keyword evidence="4" id="KW-1185">Reference proteome</keyword>
<reference evidence="3" key="1">
    <citation type="submission" date="2021-01" db="EMBL/GenBank/DDBJ databases">
        <title>Whole genome shotgun sequence of Rugosimonospora africana NBRC 104875.</title>
        <authorList>
            <person name="Komaki H."/>
            <person name="Tamura T."/>
        </authorList>
    </citation>
    <scope>NUCLEOTIDE SEQUENCE</scope>
    <source>
        <strain evidence="3">NBRC 104875</strain>
    </source>
</reference>
<organism evidence="3 4">
    <name type="scientific">Rugosimonospora africana</name>
    <dbReference type="NCBI Taxonomy" id="556532"/>
    <lineage>
        <taxon>Bacteria</taxon>
        <taxon>Bacillati</taxon>
        <taxon>Actinomycetota</taxon>
        <taxon>Actinomycetes</taxon>
        <taxon>Micromonosporales</taxon>
        <taxon>Micromonosporaceae</taxon>
        <taxon>Rugosimonospora</taxon>
    </lineage>
</organism>
<evidence type="ECO:0000313" key="3">
    <source>
        <dbReference type="EMBL" id="GIH16801.1"/>
    </source>
</evidence>
<dbReference type="EMBL" id="BONZ01000046">
    <property type="protein sequence ID" value="GIH16801.1"/>
    <property type="molecule type" value="Genomic_DNA"/>
</dbReference>
<dbReference type="RefSeq" id="WP_203920376.1">
    <property type="nucleotide sequence ID" value="NZ_BONZ01000046.1"/>
</dbReference>
<dbReference type="AlphaFoldDB" id="A0A8J3QUM1"/>
<name>A0A8J3QUM1_9ACTN</name>
<keyword evidence="2" id="KW-1133">Transmembrane helix</keyword>
<feature type="region of interest" description="Disordered" evidence="1">
    <location>
        <begin position="69"/>
        <end position="101"/>
    </location>
</feature>
<keyword evidence="2" id="KW-0812">Transmembrane</keyword>
<feature type="compositionally biased region" description="Polar residues" evidence="1">
    <location>
        <begin position="1"/>
        <end position="11"/>
    </location>
</feature>
<evidence type="ECO:0000256" key="2">
    <source>
        <dbReference type="SAM" id="Phobius"/>
    </source>
</evidence>
<feature type="compositionally biased region" description="Pro residues" evidence="1">
    <location>
        <begin position="17"/>
        <end position="33"/>
    </location>
</feature>
<dbReference type="Proteomes" id="UP000642748">
    <property type="component" value="Unassembled WGS sequence"/>
</dbReference>
<evidence type="ECO:0000256" key="1">
    <source>
        <dbReference type="SAM" id="MobiDB-lite"/>
    </source>
</evidence>